<feature type="transmembrane region" description="Helical" evidence="1">
    <location>
        <begin position="25"/>
        <end position="48"/>
    </location>
</feature>
<dbReference type="Proteomes" id="UP000634667">
    <property type="component" value="Unassembled WGS sequence"/>
</dbReference>
<keyword evidence="1" id="KW-0812">Transmembrane</keyword>
<keyword evidence="3" id="KW-1185">Reference proteome</keyword>
<comment type="caution">
    <text evidence="2">The sequence shown here is derived from an EMBL/GenBank/DDBJ whole genome shotgun (WGS) entry which is preliminary data.</text>
</comment>
<dbReference type="EMBL" id="BMYR01000001">
    <property type="protein sequence ID" value="GGW49513.1"/>
    <property type="molecule type" value="Genomic_DNA"/>
</dbReference>
<accession>A0ABQ2WC96</accession>
<protein>
    <submittedName>
        <fullName evidence="2">Uncharacterized protein</fullName>
    </submittedName>
</protein>
<sequence>MIRQQSAKHVVGKVTLKKKRVLKTLAYKVLSLLKTRFIAGFLFLAYLFECLLVKLTTVLGLTNFF</sequence>
<evidence type="ECO:0000256" key="1">
    <source>
        <dbReference type="SAM" id="Phobius"/>
    </source>
</evidence>
<proteinExistence type="predicted"/>
<gene>
    <name evidence="2" type="ORF">GCM10008111_01560</name>
</gene>
<reference evidence="3" key="1">
    <citation type="journal article" date="2019" name="Int. J. Syst. Evol. Microbiol.">
        <title>The Global Catalogue of Microorganisms (GCM) 10K type strain sequencing project: providing services to taxonomists for standard genome sequencing and annotation.</title>
        <authorList>
            <consortium name="The Broad Institute Genomics Platform"/>
            <consortium name="The Broad Institute Genome Sequencing Center for Infectious Disease"/>
            <person name="Wu L."/>
            <person name="Ma J."/>
        </authorList>
    </citation>
    <scope>NUCLEOTIDE SEQUENCE [LARGE SCALE GENOMIC DNA]</scope>
    <source>
        <strain evidence="3">KCTC 23723</strain>
    </source>
</reference>
<name>A0ABQ2WC96_9ALTE</name>
<keyword evidence="1" id="KW-0472">Membrane</keyword>
<organism evidence="2 3">
    <name type="scientific">Alishewanella tabrizica</name>
    <dbReference type="NCBI Taxonomy" id="671278"/>
    <lineage>
        <taxon>Bacteria</taxon>
        <taxon>Pseudomonadati</taxon>
        <taxon>Pseudomonadota</taxon>
        <taxon>Gammaproteobacteria</taxon>
        <taxon>Alteromonadales</taxon>
        <taxon>Alteromonadaceae</taxon>
        <taxon>Alishewanella</taxon>
    </lineage>
</organism>
<evidence type="ECO:0000313" key="3">
    <source>
        <dbReference type="Proteomes" id="UP000634667"/>
    </source>
</evidence>
<keyword evidence="1" id="KW-1133">Transmembrane helix</keyword>
<evidence type="ECO:0000313" key="2">
    <source>
        <dbReference type="EMBL" id="GGW49513.1"/>
    </source>
</evidence>